<proteinExistence type="predicted"/>
<dbReference type="Proteomes" id="UP000284706">
    <property type="component" value="Unassembled WGS sequence"/>
</dbReference>
<reference evidence="1 2" key="1">
    <citation type="journal article" date="2018" name="Evol. Lett.">
        <title>Horizontal gene cluster transfer increased hallucinogenic mushroom diversity.</title>
        <authorList>
            <person name="Reynolds H.T."/>
            <person name="Vijayakumar V."/>
            <person name="Gluck-Thaler E."/>
            <person name="Korotkin H.B."/>
            <person name="Matheny P.B."/>
            <person name="Slot J.C."/>
        </authorList>
    </citation>
    <scope>NUCLEOTIDE SEQUENCE [LARGE SCALE GENOMIC DNA]</scope>
    <source>
        <strain evidence="1 2">SRW20</strain>
    </source>
</reference>
<protein>
    <submittedName>
        <fullName evidence="1">Uncharacterized protein</fullName>
    </submittedName>
</protein>
<dbReference type="AlphaFoldDB" id="A0A409YS96"/>
<sequence length="79" mass="9108">MYFYDPGSSNLIWVRSLLEPMRVFWKVTSRAKIVLTFTVSVATRTYFAFPIAFRVSIPSLIIGPKPIRYPAFLLISSVY</sequence>
<gene>
    <name evidence="1" type="ORF">CVT26_010143</name>
</gene>
<evidence type="ECO:0000313" key="1">
    <source>
        <dbReference type="EMBL" id="PPR05863.1"/>
    </source>
</evidence>
<comment type="caution">
    <text evidence="1">The sequence shown here is derived from an EMBL/GenBank/DDBJ whole genome shotgun (WGS) entry which is preliminary data.</text>
</comment>
<accession>A0A409YS96</accession>
<name>A0A409YS96_9AGAR</name>
<evidence type="ECO:0000313" key="2">
    <source>
        <dbReference type="Proteomes" id="UP000284706"/>
    </source>
</evidence>
<keyword evidence="2" id="KW-1185">Reference proteome</keyword>
<organism evidence="1 2">
    <name type="scientific">Gymnopilus dilepis</name>
    <dbReference type="NCBI Taxonomy" id="231916"/>
    <lineage>
        <taxon>Eukaryota</taxon>
        <taxon>Fungi</taxon>
        <taxon>Dikarya</taxon>
        <taxon>Basidiomycota</taxon>
        <taxon>Agaricomycotina</taxon>
        <taxon>Agaricomycetes</taxon>
        <taxon>Agaricomycetidae</taxon>
        <taxon>Agaricales</taxon>
        <taxon>Agaricineae</taxon>
        <taxon>Hymenogastraceae</taxon>
        <taxon>Gymnopilus</taxon>
    </lineage>
</organism>
<dbReference type="InParanoid" id="A0A409YS96"/>
<dbReference type="EMBL" id="NHYE01000423">
    <property type="protein sequence ID" value="PPR05863.1"/>
    <property type="molecule type" value="Genomic_DNA"/>
</dbReference>